<reference evidence="2 3" key="1">
    <citation type="submission" date="2018-02" db="EMBL/GenBank/DDBJ databases">
        <title>Metagenomics reveals mixed infection of spiroplasma and phytoplasma in chicory.</title>
        <authorList>
            <person name="Polano C."/>
            <person name="Moruzzi S."/>
            <person name="Ermacora P."/>
            <person name="Ferrini F."/>
            <person name="Martini M."/>
            <person name="Firrao G."/>
        </authorList>
    </citation>
    <scope>NUCLEOTIDE SEQUENCE [LARGE SCALE GENOMIC DNA]</scope>
    <source>
        <strain evidence="2 3">ChiP</strain>
    </source>
</reference>
<organism evidence="2 3">
    <name type="scientific">Candidatus Phytoplasma phoenicium</name>
    <dbReference type="NCBI Taxonomy" id="198422"/>
    <lineage>
        <taxon>Bacteria</taxon>
        <taxon>Bacillati</taxon>
        <taxon>Mycoplasmatota</taxon>
        <taxon>Mollicutes</taxon>
        <taxon>Acholeplasmatales</taxon>
        <taxon>Acholeplasmataceae</taxon>
        <taxon>Candidatus Phytoplasma</taxon>
        <taxon>16SrIX (Pigeon pea witches'-broom group)</taxon>
    </lineage>
</organism>
<feature type="transmembrane region" description="Helical" evidence="1">
    <location>
        <begin position="14"/>
        <end position="34"/>
    </location>
</feature>
<sequence>MLIKKIFQFLPSNFIFFIVILLSFIPIITIYYVIKYYLFTIKRSLHQLKKGIVVQFYQYLTTK</sequence>
<name>A0A2S8NTZ4_9MOLU</name>
<keyword evidence="1" id="KW-0812">Transmembrane</keyword>
<gene>
    <name evidence="2" type="ORF">C6B37_01800</name>
</gene>
<keyword evidence="3" id="KW-1185">Reference proteome</keyword>
<keyword evidence="1" id="KW-1133">Transmembrane helix</keyword>
<evidence type="ECO:0000313" key="2">
    <source>
        <dbReference type="EMBL" id="PQP79486.1"/>
    </source>
</evidence>
<evidence type="ECO:0000313" key="3">
    <source>
        <dbReference type="Proteomes" id="UP000238672"/>
    </source>
</evidence>
<dbReference type="Proteomes" id="UP000238672">
    <property type="component" value="Unassembled WGS sequence"/>
</dbReference>
<dbReference type="EMBL" id="PUUG01000053">
    <property type="protein sequence ID" value="PQP79486.1"/>
    <property type="molecule type" value="Genomic_DNA"/>
</dbReference>
<keyword evidence="1" id="KW-0472">Membrane</keyword>
<evidence type="ECO:0000256" key="1">
    <source>
        <dbReference type="SAM" id="Phobius"/>
    </source>
</evidence>
<proteinExistence type="predicted"/>
<accession>A0A2S8NTZ4</accession>
<dbReference type="AlphaFoldDB" id="A0A2S8NTZ4"/>
<protein>
    <submittedName>
        <fullName evidence="2">Uncharacterized protein</fullName>
    </submittedName>
</protein>
<comment type="caution">
    <text evidence="2">The sequence shown here is derived from an EMBL/GenBank/DDBJ whole genome shotgun (WGS) entry which is preliminary data.</text>
</comment>